<evidence type="ECO:0000313" key="4">
    <source>
        <dbReference type="Proteomes" id="UP000769528"/>
    </source>
</evidence>
<dbReference type="AlphaFoldDB" id="A0A9P8TCC7"/>
<organism evidence="3 4">
    <name type="scientific">Wickerhamomyces mucosus</name>
    <dbReference type="NCBI Taxonomy" id="1378264"/>
    <lineage>
        <taxon>Eukaryota</taxon>
        <taxon>Fungi</taxon>
        <taxon>Dikarya</taxon>
        <taxon>Ascomycota</taxon>
        <taxon>Saccharomycotina</taxon>
        <taxon>Saccharomycetes</taxon>
        <taxon>Phaffomycetales</taxon>
        <taxon>Wickerhamomycetaceae</taxon>
        <taxon>Wickerhamomyces</taxon>
    </lineage>
</organism>
<dbReference type="SUPFAM" id="SSF56112">
    <property type="entry name" value="Protein kinase-like (PK-like)"/>
    <property type="match status" value="1"/>
</dbReference>
<dbReference type="EMBL" id="JAEUBF010000974">
    <property type="protein sequence ID" value="KAH3673549.1"/>
    <property type="molecule type" value="Genomic_DNA"/>
</dbReference>
<name>A0A9P8TCC7_9ASCO</name>
<comment type="caution">
    <text evidence="3">The sequence shown here is derived from an EMBL/GenBank/DDBJ whole genome shotgun (WGS) entry which is preliminary data.</text>
</comment>
<dbReference type="InterPro" id="IPR011009">
    <property type="entry name" value="Kinase-like_dom_sf"/>
</dbReference>
<dbReference type="GO" id="GO:0004672">
    <property type="term" value="F:protein kinase activity"/>
    <property type="evidence" value="ECO:0007669"/>
    <property type="project" value="InterPro"/>
</dbReference>
<dbReference type="SUPFAM" id="SSF48371">
    <property type="entry name" value="ARM repeat"/>
    <property type="match status" value="1"/>
</dbReference>
<dbReference type="Proteomes" id="UP000769528">
    <property type="component" value="Unassembled WGS sequence"/>
</dbReference>
<feature type="domain" description="Protein kinase" evidence="2">
    <location>
        <begin position="15"/>
        <end position="297"/>
    </location>
</feature>
<dbReference type="InterPro" id="IPR000719">
    <property type="entry name" value="Prot_kinase_dom"/>
</dbReference>
<feature type="compositionally biased region" description="Low complexity" evidence="1">
    <location>
        <begin position="706"/>
        <end position="730"/>
    </location>
</feature>
<dbReference type="OrthoDB" id="79687at2759"/>
<dbReference type="PANTHER" id="PTHR12984">
    <property type="entry name" value="SCY1-RELATED S/T PROTEIN KINASE-LIKE"/>
    <property type="match status" value="1"/>
</dbReference>
<dbReference type="PROSITE" id="PS50011">
    <property type="entry name" value="PROTEIN_KINASE_DOM"/>
    <property type="match status" value="1"/>
</dbReference>
<dbReference type="InterPro" id="IPR011989">
    <property type="entry name" value="ARM-like"/>
</dbReference>
<reference evidence="3" key="2">
    <citation type="submission" date="2021-01" db="EMBL/GenBank/DDBJ databases">
        <authorList>
            <person name="Schikora-Tamarit M.A."/>
        </authorList>
    </citation>
    <scope>NUCLEOTIDE SEQUENCE</scope>
    <source>
        <strain evidence="3">CBS6341</strain>
    </source>
</reference>
<sequence length="795" mass="90790">MNMFKWKTGIQAAYSIASNPSFHSELWAVYPARHKSSDKQVSVFIFDKKKFESLLNKNGIIKRGDKNLINDAYEVLRSQVSNLAKFRHPNILTIIEPLEEHKSSFIFVTEYLTNCLNSVDSLDDVLIQKGLLQTCNALNFLHKQAKFIHLSIQPSSIFINDNSDWKLGGLGHIQPLELDEYFIKQYDPRIPNFININLNFTAPEVILDSKITPESDIYSLGAIIYFLYNKASFINCNNSTTYYKEDYSKFENLIRTNNPRQVLRNIPESLFSIFRSLIDRSPNQRLPIDDFIQSEFFNNPLIKAMIFLDEFPTKTDDEKLIFLKNLPNLLQLFPQSILSQKFLPILLDIINKRIVPLIQVSLGLIFIIGENLSQLTFHDKIFDNLNNDLVNFEEAQIVILENLKLLQTKVKLEEFKKFLIKLLEKTLDLKSNFAIQSKTLERIDVILQSVDFPTVKNNIFPKICTIFSKTTSLNVKVKTIEALHELIEQKGIDKFIVNDTLLPLLKSMKTREIKILEAILKIYKSSANILDEESVVVNIIPQIWLLSISSTLSTKVYGDYVQAINDISSRLQKSRLDKLKSLEGERIDNNEDDKEKFRHLLYGKEDNGDVPQAEKINNAVLTPQTRSQPTVEQHPQSQVYQSKSRDQQPKIQRLVLKPQNKSAELNFGSQTQNEIPNAVKSLRLNKSINGDFDDDFNDFVSASSSRVTSPSLKKSDSQSPSQFPSQSTSSIDWSSEANKIGGFGVLQPQKSNYPPGFTGNVIQPVRNSFSSSSQPNSFNKTNNINGFDYNNDSLI</sequence>
<dbReference type="Pfam" id="PF00069">
    <property type="entry name" value="Pkinase"/>
    <property type="match status" value="1"/>
</dbReference>
<feature type="compositionally biased region" description="Polar residues" evidence="1">
    <location>
        <begin position="622"/>
        <end position="642"/>
    </location>
</feature>
<keyword evidence="4" id="KW-1185">Reference proteome</keyword>
<feature type="compositionally biased region" description="Low complexity" evidence="1">
    <location>
        <begin position="767"/>
        <end position="779"/>
    </location>
</feature>
<dbReference type="GO" id="GO:0005524">
    <property type="term" value="F:ATP binding"/>
    <property type="evidence" value="ECO:0007669"/>
    <property type="project" value="InterPro"/>
</dbReference>
<dbReference type="InterPro" id="IPR016024">
    <property type="entry name" value="ARM-type_fold"/>
</dbReference>
<reference evidence="3" key="1">
    <citation type="journal article" date="2021" name="Open Biol.">
        <title>Shared evolutionary footprints suggest mitochondrial oxidative damage underlies multiple complex I losses in fungi.</title>
        <authorList>
            <person name="Schikora-Tamarit M.A."/>
            <person name="Marcet-Houben M."/>
            <person name="Nosek J."/>
            <person name="Gabaldon T."/>
        </authorList>
    </citation>
    <scope>NUCLEOTIDE SEQUENCE</scope>
    <source>
        <strain evidence="3">CBS6341</strain>
    </source>
</reference>
<dbReference type="Gene3D" id="1.25.10.10">
    <property type="entry name" value="Leucine-rich Repeat Variant"/>
    <property type="match status" value="1"/>
</dbReference>
<evidence type="ECO:0000256" key="1">
    <source>
        <dbReference type="SAM" id="MobiDB-lite"/>
    </source>
</evidence>
<dbReference type="Gene3D" id="3.30.200.20">
    <property type="entry name" value="Phosphorylase Kinase, domain 1"/>
    <property type="match status" value="1"/>
</dbReference>
<evidence type="ECO:0000313" key="3">
    <source>
        <dbReference type="EMBL" id="KAH3673549.1"/>
    </source>
</evidence>
<dbReference type="PANTHER" id="PTHR12984:SF6">
    <property type="entry name" value="SCY1-LIKE PROTEIN 2"/>
    <property type="match status" value="1"/>
</dbReference>
<feature type="region of interest" description="Disordered" evidence="1">
    <location>
        <begin position="622"/>
        <end position="648"/>
    </location>
</feature>
<dbReference type="SMART" id="SM00220">
    <property type="entry name" value="S_TKc"/>
    <property type="match status" value="1"/>
</dbReference>
<feature type="region of interest" description="Disordered" evidence="1">
    <location>
        <begin position="745"/>
        <end position="795"/>
    </location>
</feature>
<proteinExistence type="predicted"/>
<feature type="compositionally biased region" description="Polar residues" evidence="1">
    <location>
        <begin position="780"/>
        <end position="795"/>
    </location>
</feature>
<dbReference type="CDD" id="cd14011">
    <property type="entry name" value="PK_SCY1_like"/>
    <property type="match status" value="1"/>
</dbReference>
<evidence type="ECO:0000259" key="2">
    <source>
        <dbReference type="PROSITE" id="PS50011"/>
    </source>
</evidence>
<feature type="region of interest" description="Disordered" evidence="1">
    <location>
        <begin position="706"/>
        <end position="732"/>
    </location>
</feature>
<dbReference type="Gene3D" id="1.10.510.10">
    <property type="entry name" value="Transferase(Phosphotransferase) domain 1"/>
    <property type="match status" value="1"/>
</dbReference>
<gene>
    <name evidence="3" type="ORF">WICMUC_003656</name>
</gene>
<dbReference type="InterPro" id="IPR051177">
    <property type="entry name" value="CIK-Related_Protein"/>
</dbReference>
<protein>
    <recommendedName>
        <fullName evidence="2">Protein kinase domain-containing protein</fullName>
    </recommendedName>
</protein>
<accession>A0A9P8TCC7</accession>